<dbReference type="EMBL" id="CP089984">
    <property type="protein sequence ID" value="WXB14035.1"/>
    <property type="molecule type" value="Genomic_DNA"/>
</dbReference>
<feature type="signal peptide" evidence="1">
    <location>
        <begin position="1"/>
        <end position="17"/>
    </location>
</feature>
<proteinExistence type="predicted"/>
<accession>A0ABZ2LUL2</accession>
<gene>
    <name evidence="2" type="ORF">LZC94_40175</name>
</gene>
<organism evidence="2 3">
    <name type="scientific">Pendulispora albinea</name>
    <dbReference type="NCBI Taxonomy" id="2741071"/>
    <lineage>
        <taxon>Bacteria</taxon>
        <taxon>Pseudomonadati</taxon>
        <taxon>Myxococcota</taxon>
        <taxon>Myxococcia</taxon>
        <taxon>Myxococcales</taxon>
        <taxon>Sorangiineae</taxon>
        <taxon>Pendulisporaceae</taxon>
        <taxon>Pendulispora</taxon>
    </lineage>
</organism>
<feature type="chain" id="PRO_5047550580" evidence="1">
    <location>
        <begin position="18"/>
        <end position="275"/>
    </location>
</feature>
<keyword evidence="1" id="KW-0732">Signal</keyword>
<evidence type="ECO:0000313" key="2">
    <source>
        <dbReference type="EMBL" id="WXB14035.1"/>
    </source>
</evidence>
<protein>
    <submittedName>
        <fullName evidence="2">Uncharacterized protein</fullName>
    </submittedName>
</protein>
<evidence type="ECO:0000313" key="3">
    <source>
        <dbReference type="Proteomes" id="UP001370348"/>
    </source>
</evidence>
<keyword evidence="3" id="KW-1185">Reference proteome</keyword>
<evidence type="ECO:0000256" key="1">
    <source>
        <dbReference type="SAM" id="SignalP"/>
    </source>
</evidence>
<sequence>MKRVFATLFLAGLCATACNDDFSQGWRIDKTRVLGARAVVDADPTRSSPAAGESFHVDWFVVSPGGPLTTNWRLTACRRADVLRGVQCEGPSLTEVSGTSNAPSIGLTAPQSDTGYLLVSGDIDKTNVEYSVMLQTEKNGTNRNPRIESTDVRLRDITLTAEDGACDSLPQFLADGAKFNLELTVHDRDREPIEGGRETMTLSHFTTAGKLERLYSALDGAAAAGDGVLSVPWEIKRDINPPAAGLVVRFYFGLRDSRAGMDFATRAICVKPAPT</sequence>
<dbReference type="RefSeq" id="WP_394823652.1">
    <property type="nucleotide sequence ID" value="NZ_CP089984.1"/>
</dbReference>
<name>A0ABZ2LUL2_9BACT</name>
<reference evidence="2 3" key="1">
    <citation type="submission" date="2021-12" db="EMBL/GenBank/DDBJ databases">
        <title>Discovery of the Pendulisporaceae a myxobacterial family with distinct sporulation behavior and unique specialized metabolism.</title>
        <authorList>
            <person name="Garcia R."/>
            <person name="Popoff A."/>
            <person name="Bader C.D."/>
            <person name="Loehr J."/>
            <person name="Walesch S."/>
            <person name="Walt C."/>
            <person name="Boldt J."/>
            <person name="Bunk B."/>
            <person name="Haeckl F.J.F.P.J."/>
            <person name="Gunesch A.P."/>
            <person name="Birkelbach J."/>
            <person name="Nuebel U."/>
            <person name="Pietschmann T."/>
            <person name="Bach T."/>
            <person name="Mueller R."/>
        </authorList>
    </citation>
    <scope>NUCLEOTIDE SEQUENCE [LARGE SCALE GENOMIC DNA]</scope>
    <source>
        <strain evidence="2 3">MSr11954</strain>
    </source>
</reference>
<dbReference type="Proteomes" id="UP001370348">
    <property type="component" value="Chromosome"/>
</dbReference>